<dbReference type="EMBL" id="LQMQ01000047">
    <property type="protein sequence ID" value="KUO40155.1"/>
    <property type="molecule type" value="Genomic_DNA"/>
</dbReference>
<dbReference type="Pfam" id="PF00239">
    <property type="entry name" value="Resolvase"/>
    <property type="match status" value="1"/>
</dbReference>
<dbReference type="InterPro" id="IPR051491">
    <property type="entry name" value="Recombinase/Transposase-rel"/>
</dbReference>
<dbReference type="GO" id="GO:0000150">
    <property type="term" value="F:DNA strand exchange activity"/>
    <property type="evidence" value="ECO:0007669"/>
    <property type="project" value="InterPro"/>
</dbReference>
<dbReference type="AlphaFoldDB" id="A0A147JUH7"/>
<dbReference type="InterPro" id="IPR006119">
    <property type="entry name" value="Resolv_N"/>
</dbReference>
<dbReference type="NCBIfam" id="NF033518">
    <property type="entry name" value="transpos_IS607"/>
    <property type="match status" value="1"/>
</dbReference>
<dbReference type="CDD" id="cd03769">
    <property type="entry name" value="SR_IS607_transposase_like"/>
    <property type="match status" value="1"/>
</dbReference>
<dbReference type="PANTHER" id="PTHR36172">
    <property type="match status" value="1"/>
</dbReference>
<dbReference type="SUPFAM" id="SSF53041">
    <property type="entry name" value="Resolvase-like"/>
    <property type="match status" value="1"/>
</dbReference>
<evidence type="ECO:0000313" key="2">
    <source>
        <dbReference type="EMBL" id="KUO40155.1"/>
    </source>
</evidence>
<gene>
    <name evidence="2" type="ORF">APZ16_07000</name>
</gene>
<dbReference type="InterPro" id="IPR041718">
    <property type="entry name" value="IS607_transposase-like"/>
</dbReference>
<dbReference type="GO" id="GO:0003677">
    <property type="term" value="F:DNA binding"/>
    <property type="evidence" value="ECO:0007669"/>
    <property type="project" value="InterPro"/>
</dbReference>
<reference evidence="2 3" key="1">
    <citation type="journal article" date="2016" name="Nat. Microbiol.">
        <title>Genomic inference of the metabolism of cosmopolitan subsurface Archaea, Hadesarchaea.</title>
        <authorList>
            <person name="Baker B.J."/>
            <person name="Saw J.H."/>
            <person name="Lind A.E."/>
            <person name="Lazar C.S."/>
            <person name="Hinrichs K.-U."/>
            <person name="Teske A.P."/>
            <person name="Ettema T.J."/>
        </authorList>
    </citation>
    <scope>NUCLEOTIDE SEQUENCE [LARGE SCALE GENOMIC DNA]</scope>
</reference>
<comment type="caution">
    <text evidence="2">The sequence shown here is derived from an EMBL/GenBank/DDBJ whole genome shotgun (WGS) entry which is preliminary data.</text>
</comment>
<dbReference type="PROSITE" id="PS51736">
    <property type="entry name" value="RECOMBINASES_3"/>
    <property type="match status" value="1"/>
</dbReference>
<dbReference type="SMART" id="SM00857">
    <property type="entry name" value="Resolvase"/>
    <property type="match status" value="1"/>
</dbReference>
<dbReference type="FunFam" id="3.40.50.1390:FF:000002">
    <property type="entry name" value="ORF1 in transposon ISC1904"/>
    <property type="match status" value="1"/>
</dbReference>
<dbReference type="Gene3D" id="3.40.50.1390">
    <property type="entry name" value="Resolvase, N-terminal catalytic domain"/>
    <property type="match status" value="1"/>
</dbReference>
<accession>A0A147JUH7</accession>
<proteinExistence type="predicted"/>
<evidence type="ECO:0000313" key="3">
    <source>
        <dbReference type="Proteomes" id="UP000074294"/>
    </source>
</evidence>
<protein>
    <recommendedName>
        <fullName evidence="1">Resolvase/invertase-type recombinase catalytic domain-containing protein</fullName>
    </recommendedName>
</protein>
<feature type="domain" description="Resolvase/invertase-type recombinase catalytic" evidence="1">
    <location>
        <begin position="44"/>
        <end position="187"/>
    </location>
</feature>
<dbReference type="PANTHER" id="PTHR36172:SF1">
    <property type="entry name" value="RESOLVASE-RELATED"/>
    <property type="match status" value="1"/>
</dbReference>
<sequence>MHFVTLKKWIYAGKVKAIKTLGGQYRIPESEIRRLLGQPMPKNKAIIYARVSSADKKEDLKRQKQMLQEYAKQHGYEIVATFEDVASGLKDDRRGLKKVFDALRAGQANVIVVAWKDRLTRFGFRYLENHAEDLGARIEVMNEQEEKAPQQELVEDLLSIVTSFSGRLYGMRSSKTKKVVEVVKRAIS</sequence>
<dbReference type="Proteomes" id="UP000074294">
    <property type="component" value="Unassembled WGS sequence"/>
</dbReference>
<dbReference type="InterPro" id="IPR036162">
    <property type="entry name" value="Resolvase-like_N_sf"/>
</dbReference>
<dbReference type="STRING" id="1776334.APZ16_07000"/>
<evidence type="ECO:0000259" key="1">
    <source>
        <dbReference type="PROSITE" id="PS51736"/>
    </source>
</evidence>
<dbReference type="Gene3D" id="1.10.287.2170">
    <property type="match status" value="1"/>
</dbReference>
<organism evidence="2 3">
    <name type="scientific">Hadarchaeum yellowstonense</name>
    <dbReference type="NCBI Taxonomy" id="1776334"/>
    <lineage>
        <taxon>Archaea</taxon>
        <taxon>Methanobacteriati</taxon>
        <taxon>Candidatus Hadarchaeota</taxon>
        <taxon>Candidatus Hadarchaeia</taxon>
        <taxon>Candidatus Hadarchaeales</taxon>
        <taxon>Candidatus Hadarchaeaceae</taxon>
        <taxon>Candidatus Hadarchaeum</taxon>
    </lineage>
</organism>
<name>A0A147JUH7_HADYE</name>
<dbReference type="InterPro" id="IPR048046">
    <property type="entry name" value="Transpos_IS607"/>
</dbReference>